<evidence type="ECO:0000256" key="5">
    <source>
        <dbReference type="ARBA" id="ARBA00023139"/>
    </source>
</evidence>
<organism evidence="9 10">
    <name type="scientific">Asticcacaulis benevestitus DSM 16100 = ATCC BAA-896</name>
    <dbReference type="NCBI Taxonomy" id="1121022"/>
    <lineage>
        <taxon>Bacteria</taxon>
        <taxon>Pseudomonadati</taxon>
        <taxon>Pseudomonadota</taxon>
        <taxon>Alphaproteobacteria</taxon>
        <taxon>Caulobacterales</taxon>
        <taxon>Caulobacteraceae</taxon>
        <taxon>Asticcacaulis</taxon>
    </lineage>
</organism>
<dbReference type="PANTHER" id="PTHR30429">
    <property type="entry name" value="D-METHIONINE-BINDING LIPOPROTEIN METQ"/>
    <property type="match status" value="1"/>
</dbReference>
<sequence>MLSRRLFVLSALAVSACAKPAAKADVLTVAATAVPHAEILKAVQPDLAAKGIDMQIKVFNDYVQPNMQVEQKLIDANYFQTLPYLEAFNSEHGTHLLPIVGVHVEPFGAYSRKVKAIADLKNGAVIALPNDPTNTGRALILLHKHGLITLKDPNDIAATPKDIVANPKNFVFKELESPSLPRVLGEVDMALINTNYALDAKLDPQKDALIIEGPDSPYLNYLVARPDNKDDARITALAEALTSQKVRDFIASTYHGAVIAAKGA</sequence>
<evidence type="ECO:0000256" key="2">
    <source>
        <dbReference type="ARBA" id="ARBA00008973"/>
    </source>
</evidence>
<dbReference type="InterPro" id="IPR004872">
    <property type="entry name" value="Lipoprotein_NlpA"/>
</dbReference>
<feature type="chain" id="PRO_5004724648" evidence="8">
    <location>
        <begin position="25"/>
        <end position="264"/>
    </location>
</feature>
<evidence type="ECO:0000256" key="3">
    <source>
        <dbReference type="ARBA" id="ARBA00022729"/>
    </source>
</evidence>
<proteinExistence type="inferred from homology"/>
<dbReference type="SUPFAM" id="SSF53850">
    <property type="entry name" value="Periplasmic binding protein-like II"/>
    <property type="match status" value="1"/>
</dbReference>
<evidence type="ECO:0000256" key="7">
    <source>
        <dbReference type="PIRSR" id="PIRSR002854-1"/>
    </source>
</evidence>
<evidence type="ECO:0000256" key="1">
    <source>
        <dbReference type="ARBA" id="ARBA00004635"/>
    </source>
</evidence>
<dbReference type="PROSITE" id="PS51257">
    <property type="entry name" value="PROKAR_LIPOPROTEIN"/>
    <property type="match status" value="1"/>
</dbReference>
<dbReference type="STRING" id="1121022.GCA_000376105_03788"/>
<evidence type="ECO:0000313" key="9">
    <source>
        <dbReference type="EMBL" id="ESQ92887.1"/>
    </source>
</evidence>
<dbReference type="AlphaFoldDB" id="V4PFX0"/>
<reference evidence="9 10" key="1">
    <citation type="journal article" date="2014" name="Nature">
        <title>Sequential evolution of bacterial morphology by co-option of a developmental regulator.</title>
        <authorList>
            <person name="Jiang C."/>
            <person name="Brown P.J."/>
            <person name="Ducret A."/>
            <person name="Brun Y.V."/>
        </authorList>
    </citation>
    <scope>NUCLEOTIDE SEQUENCE [LARGE SCALE GENOMIC DNA]</scope>
    <source>
        <strain evidence="9 10">DSM 16100</strain>
    </source>
</reference>
<accession>V4PFX0</accession>
<feature type="signal peptide" evidence="8">
    <location>
        <begin position="1"/>
        <end position="24"/>
    </location>
</feature>
<dbReference type="PIRSF" id="PIRSF002854">
    <property type="entry name" value="MetQ"/>
    <property type="match status" value="1"/>
</dbReference>
<comment type="subcellular location">
    <subcellularLocation>
        <location evidence="1">Membrane</location>
        <topology evidence="1">Lipid-anchor</topology>
    </subcellularLocation>
</comment>
<evidence type="ECO:0000256" key="6">
    <source>
        <dbReference type="ARBA" id="ARBA00023288"/>
    </source>
</evidence>
<dbReference type="eggNOG" id="COG1464">
    <property type="taxonomic scope" value="Bacteria"/>
</dbReference>
<comment type="similarity">
    <text evidence="2">Belongs to the NlpA lipoprotein family.</text>
</comment>
<feature type="lipid moiety-binding region" description="S-diacylglycerol cysteine" evidence="7">
    <location>
        <position position="17"/>
    </location>
</feature>
<keyword evidence="10" id="KW-1185">Reference proteome</keyword>
<evidence type="ECO:0000256" key="8">
    <source>
        <dbReference type="SAM" id="SignalP"/>
    </source>
</evidence>
<evidence type="ECO:0000256" key="4">
    <source>
        <dbReference type="ARBA" id="ARBA00023136"/>
    </source>
</evidence>
<keyword evidence="5" id="KW-0564">Palmitate</keyword>
<dbReference type="RefSeq" id="WP_018083473.1">
    <property type="nucleotide sequence ID" value="NZ_AQWM01000033.1"/>
</dbReference>
<dbReference type="GO" id="GO:0016020">
    <property type="term" value="C:membrane"/>
    <property type="evidence" value="ECO:0007669"/>
    <property type="project" value="UniProtKB-SubCell"/>
</dbReference>
<keyword evidence="4" id="KW-0472">Membrane</keyword>
<dbReference type="PANTHER" id="PTHR30429:SF0">
    <property type="entry name" value="METHIONINE-BINDING LIPOPROTEIN METQ"/>
    <property type="match status" value="1"/>
</dbReference>
<protein>
    <submittedName>
        <fullName evidence="9">Methionine ABC transporter substrate-binding protein</fullName>
    </submittedName>
</protein>
<dbReference type="Gene3D" id="3.40.190.10">
    <property type="entry name" value="Periplasmic binding protein-like II"/>
    <property type="match status" value="2"/>
</dbReference>
<keyword evidence="6" id="KW-0449">Lipoprotein</keyword>
<dbReference type="CDD" id="cd13597">
    <property type="entry name" value="PBP2_lipoprotein_Tp32"/>
    <property type="match status" value="1"/>
</dbReference>
<comment type="caution">
    <text evidence="9">The sequence shown here is derived from an EMBL/GenBank/DDBJ whole genome shotgun (WGS) entry which is preliminary data.</text>
</comment>
<dbReference type="OrthoDB" id="9812878at2"/>
<name>V4PFX0_9CAUL</name>
<dbReference type="PATRIC" id="fig|1121022.4.peg.1445"/>
<gene>
    <name evidence="9" type="ORF">ABENE_07225</name>
</gene>
<evidence type="ECO:0000313" key="10">
    <source>
        <dbReference type="Proteomes" id="UP000017837"/>
    </source>
</evidence>
<dbReference type="Proteomes" id="UP000017837">
    <property type="component" value="Unassembled WGS sequence"/>
</dbReference>
<dbReference type="EMBL" id="AWGB01000010">
    <property type="protein sequence ID" value="ESQ92887.1"/>
    <property type="molecule type" value="Genomic_DNA"/>
</dbReference>
<keyword evidence="3 8" id="KW-0732">Signal</keyword>
<dbReference type="Pfam" id="PF03180">
    <property type="entry name" value="Lipoprotein_9"/>
    <property type="match status" value="1"/>
</dbReference>